<gene>
    <name evidence="1" type="ORF">EVAR_48012_1</name>
</gene>
<protein>
    <submittedName>
        <fullName evidence="1">Uncharacterized protein</fullName>
    </submittedName>
</protein>
<evidence type="ECO:0000313" key="2">
    <source>
        <dbReference type="Proteomes" id="UP000299102"/>
    </source>
</evidence>
<comment type="caution">
    <text evidence="1">The sequence shown here is derived from an EMBL/GenBank/DDBJ whole genome shotgun (WGS) entry which is preliminary data.</text>
</comment>
<reference evidence="1 2" key="1">
    <citation type="journal article" date="2019" name="Commun. Biol.">
        <title>The bagworm genome reveals a unique fibroin gene that provides high tensile strength.</title>
        <authorList>
            <person name="Kono N."/>
            <person name="Nakamura H."/>
            <person name="Ohtoshi R."/>
            <person name="Tomita M."/>
            <person name="Numata K."/>
            <person name="Arakawa K."/>
        </authorList>
    </citation>
    <scope>NUCLEOTIDE SEQUENCE [LARGE SCALE GENOMIC DNA]</scope>
</reference>
<organism evidence="1 2">
    <name type="scientific">Eumeta variegata</name>
    <name type="common">Bagworm moth</name>
    <name type="synonym">Eumeta japonica</name>
    <dbReference type="NCBI Taxonomy" id="151549"/>
    <lineage>
        <taxon>Eukaryota</taxon>
        <taxon>Metazoa</taxon>
        <taxon>Ecdysozoa</taxon>
        <taxon>Arthropoda</taxon>
        <taxon>Hexapoda</taxon>
        <taxon>Insecta</taxon>
        <taxon>Pterygota</taxon>
        <taxon>Neoptera</taxon>
        <taxon>Endopterygota</taxon>
        <taxon>Lepidoptera</taxon>
        <taxon>Glossata</taxon>
        <taxon>Ditrysia</taxon>
        <taxon>Tineoidea</taxon>
        <taxon>Psychidae</taxon>
        <taxon>Oiketicinae</taxon>
        <taxon>Eumeta</taxon>
    </lineage>
</organism>
<evidence type="ECO:0000313" key="1">
    <source>
        <dbReference type="EMBL" id="GBP65306.1"/>
    </source>
</evidence>
<dbReference type="Proteomes" id="UP000299102">
    <property type="component" value="Unassembled WGS sequence"/>
</dbReference>
<name>A0A4C1XMY9_EUMVA</name>
<accession>A0A4C1XMY9</accession>
<dbReference type="EMBL" id="BGZK01000925">
    <property type="protein sequence ID" value="GBP65306.1"/>
    <property type="molecule type" value="Genomic_DNA"/>
</dbReference>
<keyword evidence="2" id="KW-1185">Reference proteome</keyword>
<proteinExistence type="predicted"/>
<dbReference type="AlphaFoldDB" id="A0A4C1XMY9"/>
<sequence>MNATKSFIRRRESVDSRENLSDSYRQLLETWLVKLRLVDDRSRDSSLPDGRAISCHHPWMRVAGYRTNICARSRKRPAGNYVS</sequence>